<keyword evidence="4" id="KW-1134">Transmembrane beta strand</keyword>
<dbReference type="PANTHER" id="PTHR30026:SF20">
    <property type="entry name" value="OUTER MEMBRANE PROTEIN TOLC"/>
    <property type="match status" value="1"/>
</dbReference>
<dbReference type="OrthoDB" id="940457at2"/>
<dbReference type="InterPro" id="IPR051906">
    <property type="entry name" value="TolC-like"/>
</dbReference>
<keyword evidence="3" id="KW-0813">Transport</keyword>
<dbReference type="InterPro" id="IPR003423">
    <property type="entry name" value="OMP_efflux"/>
</dbReference>
<evidence type="ECO:0000313" key="9">
    <source>
        <dbReference type="Proteomes" id="UP000468388"/>
    </source>
</evidence>
<dbReference type="GO" id="GO:1990281">
    <property type="term" value="C:efflux pump complex"/>
    <property type="evidence" value="ECO:0007669"/>
    <property type="project" value="TreeGrafter"/>
</dbReference>
<proteinExistence type="inferred from homology"/>
<evidence type="ECO:0000256" key="5">
    <source>
        <dbReference type="ARBA" id="ARBA00022692"/>
    </source>
</evidence>
<comment type="subcellular location">
    <subcellularLocation>
        <location evidence="1">Cell outer membrane</location>
    </subcellularLocation>
</comment>
<evidence type="ECO:0000256" key="7">
    <source>
        <dbReference type="ARBA" id="ARBA00023237"/>
    </source>
</evidence>
<evidence type="ECO:0000256" key="4">
    <source>
        <dbReference type="ARBA" id="ARBA00022452"/>
    </source>
</evidence>
<comment type="similarity">
    <text evidence="2">Belongs to the outer membrane factor (OMF) (TC 1.B.17) family.</text>
</comment>
<dbReference type="GO" id="GO:0015562">
    <property type="term" value="F:efflux transmembrane transporter activity"/>
    <property type="evidence" value="ECO:0007669"/>
    <property type="project" value="InterPro"/>
</dbReference>
<evidence type="ECO:0008006" key="10">
    <source>
        <dbReference type="Google" id="ProtNLM"/>
    </source>
</evidence>
<keyword evidence="6" id="KW-0472">Membrane</keyword>
<dbReference type="Gene3D" id="1.20.1600.10">
    <property type="entry name" value="Outer membrane efflux proteins (OEP)"/>
    <property type="match status" value="1"/>
</dbReference>
<evidence type="ECO:0000256" key="3">
    <source>
        <dbReference type="ARBA" id="ARBA00022448"/>
    </source>
</evidence>
<keyword evidence="9" id="KW-1185">Reference proteome</keyword>
<evidence type="ECO:0000313" key="8">
    <source>
        <dbReference type="EMBL" id="MVT40284.1"/>
    </source>
</evidence>
<accession>A0A6N8J5T2</accession>
<comment type="caution">
    <text evidence="8">The sequence shown here is derived from an EMBL/GenBank/DDBJ whole genome shotgun (WGS) entry which is preliminary data.</text>
</comment>
<evidence type="ECO:0000256" key="1">
    <source>
        <dbReference type="ARBA" id="ARBA00004442"/>
    </source>
</evidence>
<reference evidence="8 9" key="1">
    <citation type="submission" date="2019-12" db="EMBL/GenBank/DDBJ databases">
        <title>The draft genomic sequence of strain Chitinophaga oryziterrae JCM 16595.</title>
        <authorList>
            <person name="Zhang X."/>
        </authorList>
    </citation>
    <scope>NUCLEOTIDE SEQUENCE [LARGE SCALE GENOMIC DNA]</scope>
    <source>
        <strain evidence="8 9">JCM 16595</strain>
    </source>
</reference>
<dbReference type="GO" id="GO:0015288">
    <property type="term" value="F:porin activity"/>
    <property type="evidence" value="ECO:0007669"/>
    <property type="project" value="TreeGrafter"/>
</dbReference>
<dbReference type="GO" id="GO:0009279">
    <property type="term" value="C:cell outer membrane"/>
    <property type="evidence" value="ECO:0007669"/>
    <property type="project" value="UniProtKB-SubCell"/>
</dbReference>
<evidence type="ECO:0000256" key="2">
    <source>
        <dbReference type="ARBA" id="ARBA00007613"/>
    </source>
</evidence>
<protein>
    <recommendedName>
        <fullName evidence="10">TolC family protein</fullName>
    </recommendedName>
</protein>
<dbReference type="AlphaFoldDB" id="A0A6N8J5T2"/>
<dbReference type="Proteomes" id="UP000468388">
    <property type="component" value="Unassembled WGS sequence"/>
</dbReference>
<dbReference type="EMBL" id="WRXO01000001">
    <property type="protein sequence ID" value="MVT40284.1"/>
    <property type="molecule type" value="Genomic_DNA"/>
</dbReference>
<organism evidence="8 9">
    <name type="scientific">Chitinophaga oryziterrae</name>
    <dbReference type="NCBI Taxonomy" id="1031224"/>
    <lineage>
        <taxon>Bacteria</taxon>
        <taxon>Pseudomonadati</taxon>
        <taxon>Bacteroidota</taxon>
        <taxon>Chitinophagia</taxon>
        <taxon>Chitinophagales</taxon>
        <taxon>Chitinophagaceae</taxon>
        <taxon>Chitinophaga</taxon>
    </lineage>
</organism>
<dbReference type="PANTHER" id="PTHR30026">
    <property type="entry name" value="OUTER MEMBRANE PROTEIN TOLC"/>
    <property type="match status" value="1"/>
</dbReference>
<dbReference type="SUPFAM" id="SSF56954">
    <property type="entry name" value="Outer membrane efflux proteins (OEP)"/>
    <property type="match status" value="1"/>
</dbReference>
<gene>
    <name evidence="8" type="ORF">GO495_06800</name>
</gene>
<dbReference type="Pfam" id="PF02321">
    <property type="entry name" value="OEP"/>
    <property type="match status" value="1"/>
</dbReference>
<name>A0A6N8J5T2_9BACT</name>
<evidence type="ECO:0000256" key="6">
    <source>
        <dbReference type="ARBA" id="ARBA00023136"/>
    </source>
</evidence>
<keyword evidence="5" id="KW-0812">Transmembrane</keyword>
<sequence length="486" mass="55128">MVRVMRFVFRLLFLGLVPGVLLGQKRLSLPDVLGLTAASSIHARLIESQQELARYVFQSYRSDLRPQVSFSGNLPMYSKAFTPVTQPDGSVQFIAVEQNYSSAGFSLSQVIPQTGGRVSLNTGLNRFDDFKGDYRQYNATPVFMALSQPFMGYNAFKWASKIEPLRFTEARRSYFLELENMNVQVSDLYFGVVEAQNEVQVGVQNLADYRGNYEVEKGRVNLGTTTEDKLTQLELQILDAESGLRRSEYRLRVAKLNLRVFVGLLDAEDFTLELPVLSRVYYPDVSEAIAFAKRNRPEYVAFERRLLEAKAELAKAKAEKYAVNLSATYGLNNSDVRLKGAYGELKTQQTLGLVFDVPLLDWGRRNARIHMAKASLKLQLYQNSLDEATIVQEVTTLVENLVLLQNNVRDAEKVQALAGKRYDLAQGLYRMGKYTVTELITAQMQKDNARKGYIEALKVFWNAHYSFRKMTGFDPVLNRSLLVPTK</sequence>
<keyword evidence="7" id="KW-0998">Cell outer membrane</keyword>